<dbReference type="GO" id="GO:0035014">
    <property type="term" value="F:phosphatidylinositol 3-kinase regulator activity"/>
    <property type="evidence" value="ECO:0000318"/>
    <property type="project" value="GO_Central"/>
</dbReference>
<dbReference type="PANTHER" id="PTHR13664:SF0">
    <property type="entry name" value="BECLIN 1-ASSOCIATED AUTOPHAGY-RELATED KEY REGULATOR"/>
    <property type="match status" value="1"/>
</dbReference>
<dbReference type="GO" id="GO:0097632">
    <property type="term" value="C:extrinsic component of phagophore assembly site membrane"/>
    <property type="evidence" value="ECO:0000318"/>
    <property type="project" value="GO_Central"/>
</dbReference>
<accession>A0A7M7RDB3</accession>
<evidence type="ECO:0000256" key="1">
    <source>
        <dbReference type="ARBA" id="ARBA00023054"/>
    </source>
</evidence>
<dbReference type="PANTHER" id="PTHR13664">
    <property type="entry name" value="BECLIN 1-ASSOCIATED AUTOPHAGY-RELATED KEY REGULATOR"/>
    <property type="match status" value="1"/>
</dbReference>
<dbReference type="GO" id="GO:0000423">
    <property type="term" value="P:mitophagy"/>
    <property type="evidence" value="ECO:0000318"/>
    <property type="project" value="GO_Central"/>
</dbReference>
<protein>
    <recommendedName>
        <fullName evidence="5">Beclin 1-associated autophagy-related key regulator</fullName>
    </recommendedName>
</protein>
<dbReference type="AlphaFoldDB" id="A0A7M7RDB3"/>
<evidence type="ECO:0008006" key="5">
    <source>
        <dbReference type="Google" id="ProtNLM"/>
    </source>
</evidence>
<dbReference type="GO" id="GO:0043495">
    <property type="term" value="F:protein-membrane adaptor activity"/>
    <property type="evidence" value="ECO:0000318"/>
    <property type="project" value="GO_Central"/>
</dbReference>
<evidence type="ECO:0000313" key="4">
    <source>
        <dbReference type="Proteomes" id="UP000007110"/>
    </source>
</evidence>
<dbReference type="OrthoDB" id="16772at2759"/>
<keyword evidence="1" id="KW-0175">Coiled coil</keyword>
<reference evidence="4" key="1">
    <citation type="submission" date="2015-02" db="EMBL/GenBank/DDBJ databases">
        <title>Genome sequencing for Strongylocentrotus purpuratus.</title>
        <authorList>
            <person name="Murali S."/>
            <person name="Liu Y."/>
            <person name="Vee V."/>
            <person name="English A."/>
            <person name="Wang M."/>
            <person name="Skinner E."/>
            <person name="Han Y."/>
            <person name="Muzny D.M."/>
            <person name="Worley K.C."/>
            <person name="Gibbs R.A."/>
        </authorList>
    </citation>
    <scope>NUCLEOTIDE SEQUENCE</scope>
</reference>
<dbReference type="GO" id="GO:0005776">
    <property type="term" value="C:autophagosome"/>
    <property type="evidence" value="ECO:0000318"/>
    <property type="project" value="GO_Central"/>
</dbReference>
<dbReference type="InParanoid" id="A0A7M7RDB3"/>
<name>A0A7M7RDB3_STRPU</name>
<feature type="region of interest" description="Disordered" evidence="2">
    <location>
        <begin position="423"/>
        <end position="500"/>
    </location>
</feature>
<dbReference type="CTD" id="22863"/>
<keyword evidence="4" id="KW-1185">Reference proteome</keyword>
<dbReference type="KEGG" id="spu:581163"/>
<dbReference type="RefSeq" id="XP_786269.4">
    <property type="nucleotide sequence ID" value="XM_781176.5"/>
</dbReference>
<dbReference type="InterPro" id="IPR018791">
    <property type="entry name" value="UV_resistance/autophagy_Atg14"/>
</dbReference>
<dbReference type="Proteomes" id="UP000007110">
    <property type="component" value="Unassembled WGS sequence"/>
</dbReference>
<feature type="compositionally biased region" description="Polar residues" evidence="2">
    <location>
        <begin position="423"/>
        <end position="436"/>
    </location>
</feature>
<dbReference type="Pfam" id="PF10186">
    <property type="entry name" value="ATG14"/>
    <property type="match status" value="1"/>
</dbReference>
<proteinExistence type="predicted"/>
<organism evidence="3 4">
    <name type="scientific">Strongylocentrotus purpuratus</name>
    <name type="common">Purple sea urchin</name>
    <dbReference type="NCBI Taxonomy" id="7668"/>
    <lineage>
        <taxon>Eukaryota</taxon>
        <taxon>Metazoa</taxon>
        <taxon>Echinodermata</taxon>
        <taxon>Eleutherozoa</taxon>
        <taxon>Echinozoa</taxon>
        <taxon>Echinoidea</taxon>
        <taxon>Euechinoidea</taxon>
        <taxon>Echinacea</taxon>
        <taxon>Camarodonta</taxon>
        <taxon>Echinidea</taxon>
        <taxon>Strongylocentrotidae</taxon>
        <taxon>Strongylocentrotus</taxon>
    </lineage>
</organism>
<dbReference type="GO" id="GO:0009267">
    <property type="term" value="P:cellular response to starvation"/>
    <property type="evidence" value="ECO:0000318"/>
    <property type="project" value="GO_Central"/>
</dbReference>
<evidence type="ECO:0000313" key="3">
    <source>
        <dbReference type="EnsemblMetazoa" id="XP_786269"/>
    </source>
</evidence>
<dbReference type="GeneID" id="581163"/>
<dbReference type="GO" id="GO:0016240">
    <property type="term" value="P:autophagosome membrane docking"/>
    <property type="evidence" value="ECO:0000318"/>
    <property type="project" value="GO_Central"/>
</dbReference>
<reference evidence="3" key="2">
    <citation type="submission" date="2021-01" db="UniProtKB">
        <authorList>
            <consortium name="EnsemblMetazoa"/>
        </authorList>
    </citation>
    <scope>IDENTIFICATION</scope>
</reference>
<dbReference type="GO" id="GO:0000045">
    <property type="term" value="P:autophagosome assembly"/>
    <property type="evidence" value="ECO:0000318"/>
    <property type="project" value="GO_Central"/>
</dbReference>
<dbReference type="EnsemblMetazoa" id="XM_781176">
    <property type="protein sequence ID" value="XP_786269"/>
    <property type="gene ID" value="LOC581163"/>
</dbReference>
<dbReference type="GO" id="GO:0097629">
    <property type="term" value="C:extrinsic component of omegasome membrane"/>
    <property type="evidence" value="ECO:0000318"/>
    <property type="project" value="GO_Central"/>
</dbReference>
<dbReference type="GO" id="GO:0035032">
    <property type="term" value="C:phosphatidylinositol 3-kinase complex, class III"/>
    <property type="evidence" value="ECO:0000318"/>
    <property type="project" value="GO_Central"/>
</dbReference>
<evidence type="ECO:0000256" key="2">
    <source>
        <dbReference type="SAM" id="MobiDB-lite"/>
    </source>
</evidence>
<feature type="region of interest" description="Disordered" evidence="2">
    <location>
        <begin position="217"/>
        <end position="238"/>
    </location>
</feature>
<sequence>MAAYMDGEENFADDEIGRFVPPFGVGGMCIAFEKCPLCFTARRPFTCERCLENGDFSHSSSKSSSESETESERYFEKLDRLQRFRSERDRLLSKLTNRLEERNSVAEKQWEVSLMKGRLEWTRKAIQDGRGMVEKDKQSLKKRLDEVRAAKAKRDEHNKKVLKIQKYLEHIRTNIDSREESLGEKNDQLRTKRQEKVQQLLHYVFPITEIQHTAPAEEAWQEEARQMSESEADDKSEEDELVAALAEARRTSYVRGRWVETINNGEAHYSIVHPNVRVPANGDYSAYVACTLTSEPDVPDPDGELDLHNPGHQVSAMLCYTAQLVAHIANTLDVPLVRKVHFSRFCKSELNLRQFSSAVEKLNSSVLFLCFSQAIPPDKLHPHYTMRNLITMVDSKHQDYGRTSDFEVHSDLLLATLTTPNMTSMLSGSGSESQQDSPDDDGASTGSADQEEWETVPTSLSLLPQGPVGVSEEGNSPSPPEPSPSMMSASNLPQAPGGLVSSAVASVASLWRTATSQLEKR</sequence>
<dbReference type="OMA" id="LCYSEFC"/>